<accession>X7ZIS4</accession>
<reference evidence="1" key="1">
    <citation type="submission" date="2014-01" db="EMBL/GenBank/DDBJ databases">
        <authorList>
            <person name="Brown-Elliot B."/>
            <person name="Wallace R."/>
            <person name="Lenaerts A."/>
            <person name="Ordway D."/>
            <person name="DeGroote M.A."/>
            <person name="Parker T."/>
            <person name="Sizemore C."/>
            <person name="Tallon L.J."/>
            <person name="Sadzewicz L.K."/>
            <person name="Sengamalay N."/>
            <person name="Fraser C.M."/>
            <person name="Hine E."/>
            <person name="Shefchek K.A."/>
            <person name="Das S.P."/>
            <person name="Tettelin H."/>
        </authorList>
    </citation>
    <scope>NUCLEOTIDE SEQUENCE [LARGE SCALE GENOMIC DNA]</scope>
    <source>
        <strain evidence="1">4042</strain>
    </source>
</reference>
<protein>
    <submittedName>
        <fullName evidence="1">Uncharacterized protein</fullName>
    </submittedName>
</protein>
<dbReference type="EMBL" id="JAOB01000073">
    <property type="protein sequence ID" value="EUA19239.1"/>
    <property type="molecule type" value="Genomic_DNA"/>
</dbReference>
<comment type="caution">
    <text evidence="1">The sequence shown here is derived from an EMBL/GenBank/DDBJ whole genome shotgun (WGS) entry which is preliminary data.</text>
</comment>
<dbReference type="AlphaFoldDB" id="X7ZIS4"/>
<organism evidence="1">
    <name type="scientific">Mycobacterium xenopi 4042</name>
    <dbReference type="NCBI Taxonomy" id="1299334"/>
    <lineage>
        <taxon>Bacteria</taxon>
        <taxon>Bacillati</taxon>
        <taxon>Actinomycetota</taxon>
        <taxon>Actinomycetes</taxon>
        <taxon>Mycobacteriales</taxon>
        <taxon>Mycobacteriaceae</taxon>
        <taxon>Mycobacterium</taxon>
    </lineage>
</organism>
<name>X7ZIS4_MYCXE</name>
<sequence length="40" mass="4327">MAFGSCTEVLSTMVKGHEAEHLSESELLNCPILAVDGMLY</sequence>
<evidence type="ECO:0000313" key="1">
    <source>
        <dbReference type="EMBL" id="EUA19239.1"/>
    </source>
</evidence>
<proteinExistence type="predicted"/>
<gene>
    <name evidence="1" type="ORF">I553_10398</name>
</gene>